<sequence length="313" mass="35842">MPVEVAVPRQVAERLNVASVQRRWYPFEADVIDWSVPLDGSWAYVAAGHSIFSASGVLDRLAPEDRSFVERWEVTQTMRNVAHGEHLLNQGILALLWHVDPYDPSFRYLLHEVAEECQHMAMFNHWVRLNADIATRDMGEEQWAKTMAAFTMDLAVRLPEAFWVNVLLFEFVGDEANQATRSNPVGDDGRPLHPILVQMGVAHTSEEGRHIAYARRWLEEGMARLGDDEVAEVQRLAELGAGMVVERRQFLPVRYSRQLAPYLSKEEFEAARQATPASKALLRQLRKLLAFFEEHRVVRAETVRHWEDAGAFE</sequence>
<dbReference type="Proteomes" id="UP001589788">
    <property type="component" value="Unassembled WGS sequence"/>
</dbReference>
<evidence type="ECO:0000313" key="2">
    <source>
        <dbReference type="Proteomes" id="UP001589788"/>
    </source>
</evidence>
<keyword evidence="2" id="KW-1185">Reference proteome</keyword>
<dbReference type="Gene3D" id="1.10.620.20">
    <property type="entry name" value="Ribonucleotide Reductase, subunit A"/>
    <property type="match status" value="1"/>
</dbReference>
<dbReference type="InterPro" id="IPR012348">
    <property type="entry name" value="RNR-like"/>
</dbReference>
<evidence type="ECO:0000313" key="1">
    <source>
        <dbReference type="EMBL" id="MFC0081027.1"/>
    </source>
</evidence>
<dbReference type="SUPFAM" id="SSF47240">
    <property type="entry name" value="Ferritin-like"/>
    <property type="match status" value="1"/>
</dbReference>
<organism evidence="1 2">
    <name type="scientific">Aciditerrimonas ferrireducens</name>
    <dbReference type="NCBI Taxonomy" id="667306"/>
    <lineage>
        <taxon>Bacteria</taxon>
        <taxon>Bacillati</taxon>
        <taxon>Actinomycetota</taxon>
        <taxon>Acidimicrobiia</taxon>
        <taxon>Acidimicrobiales</taxon>
        <taxon>Acidimicrobiaceae</taxon>
        <taxon>Aciditerrimonas</taxon>
    </lineage>
</organism>
<comment type="caution">
    <text evidence="1">The sequence shown here is derived from an EMBL/GenBank/DDBJ whole genome shotgun (WGS) entry which is preliminary data.</text>
</comment>
<dbReference type="EMBL" id="JBHLYQ010000013">
    <property type="protein sequence ID" value="MFC0081027.1"/>
    <property type="molecule type" value="Genomic_DNA"/>
</dbReference>
<dbReference type="RefSeq" id="WP_377787850.1">
    <property type="nucleotide sequence ID" value="NZ_JBHLYQ010000013.1"/>
</dbReference>
<name>A0ABV6C455_9ACTN</name>
<dbReference type="Pfam" id="PF11583">
    <property type="entry name" value="AurF"/>
    <property type="match status" value="1"/>
</dbReference>
<reference evidence="1 2" key="1">
    <citation type="submission" date="2024-09" db="EMBL/GenBank/DDBJ databases">
        <authorList>
            <person name="Sun Q."/>
            <person name="Mori K."/>
        </authorList>
    </citation>
    <scope>NUCLEOTIDE SEQUENCE [LARGE SCALE GENOMIC DNA]</scope>
    <source>
        <strain evidence="1 2">JCM 15389</strain>
    </source>
</reference>
<protein>
    <submittedName>
        <fullName evidence="1">Diiron oxygenase</fullName>
    </submittedName>
</protein>
<gene>
    <name evidence="1" type="ORF">ACFFRE_02495</name>
</gene>
<accession>A0ABV6C455</accession>
<dbReference type="InterPro" id="IPR025859">
    <property type="entry name" value="AurF/CmlI"/>
</dbReference>
<proteinExistence type="predicted"/>
<dbReference type="InterPro" id="IPR009078">
    <property type="entry name" value="Ferritin-like_SF"/>
</dbReference>